<gene>
    <name evidence="7" type="ORF">H8L67_02980</name>
</gene>
<name>A0ABX8WST2_9GAMM</name>
<dbReference type="PROSITE" id="PS50109">
    <property type="entry name" value="HIS_KIN"/>
    <property type="match status" value="1"/>
</dbReference>
<feature type="domain" description="Response regulatory" evidence="6">
    <location>
        <begin position="7"/>
        <end position="124"/>
    </location>
</feature>
<dbReference type="SMART" id="SM00387">
    <property type="entry name" value="HATPase_c"/>
    <property type="match status" value="1"/>
</dbReference>
<dbReference type="Gene3D" id="3.40.50.2300">
    <property type="match status" value="1"/>
</dbReference>
<evidence type="ECO:0000256" key="4">
    <source>
        <dbReference type="PROSITE-ProRule" id="PRU00169"/>
    </source>
</evidence>
<dbReference type="PANTHER" id="PTHR43547:SF2">
    <property type="entry name" value="HYBRID SIGNAL TRANSDUCTION HISTIDINE KINASE C"/>
    <property type="match status" value="1"/>
</dbReference>
<dbReference type="CDD" id="cd00082">
    <property type="entry name" value="HisKA"/>
    <property type="match status" value="1"/>
</dbReference>
<evidence type="ECO:0000259" key="6">
    <source>
        <dbReference type="PROSITE" id="PS50110"/>
    </source>
</evidence>
<dbReference type="EC" id="2.7.13.3" evidence="2"/>
<dbReference type="EMBL" id="CP080544">
    <property type="protein sequence ID" value="QYR53907.1"/>
    <property type="molecule type" value="Genomic_DNA"/>
</dbReference>
<dbReference type="PANTHER" id="PTHR43547">
    <property type="entry name" value="TWO-COMPONENT HISTIDINE KINASE"/>
    <property type="match status" value="1"/>
</dbReference>
<dbReference type="InterPro" id="IPR011006">
    <property type="entry name" value="CheY-like_superfamily"/>
</dbReference>
<protein>
    <recommendedName>
        <fullName evidence="2">histidine kinase</fullName>
        <ecNumber evidence="2">2.7.13.3</ecNumber>
    </recommendedName>
</protein>
<dbReference type="SMART" id="SM00388">
    <property type="entry name" value="HisKA"/>
    <property type="match status" value="1"/>
</dbReference>
<dbReference type="Pfam" id="PF02518">
    <property type="entry name" value="HATPase_c"/>
    <property type="match status" value="1"/>
</dbReference>
<dbReference type="PROSITE" id="PS50110">
    <property type="entry name" value="RESPONSE_REGULATORY"/>
    <property type="match status" value="1"/>
</dbReference>
<dbReference type="SUPFAM" id="SSF55874">
    <property type="entry name" value="ATPase domain of HSP90 chaperone/DNA topoisomerase II/histidine kinase"/>
    <property type="match status" value="1"/>
</dbReference>
<dbReference type="GO" id="GO:0016301">
    <property type="term" value="F:kinase activity"/>
    <property type="evidence" value="ECO:0007669"/>
    <property type="project" value="UniProtKB-KW"/>
</dbReference>
<dbReference type="Proteomes" id="UP000824755">
    <property type="component" value="Chromosome"/>
</dbReference>
<reference evidence="7 8" key="1">
    <citation type="submission" date="2021-08" db="EMBL/GenBank/DDBJ databases">
        <title>Lysobacter sp. strain CJ11 Genome sequencing and assembly.</title>
        <authorList>
            <person name="Kim I."/>
        </authorList>
    </citation>
    <scope>NUCLEOTIDE SEQUENCE [LARGE SCALE GENOMIC DNA]</scope>
    <source>
        <strain evidence="7 8">CJ11</strain>
    </source>
</reference>
<keyword evidence="3 4" id="KW-0597">Phosphoprotein</keyword>
<dbReference type="InterPro" id="IPR036097">
    <property type="entry name" value="HisK_dim/P_sf"/>
</dbReference>
<keyword evidence="7" id="KW-0808">Transferase</keyword>
<dbReference type="CDD" id="cd00075">
    <property type="entry name" value="HATPase"/>
    <property type="match status" value="1"/>
</dbReference>
<keyword evidence="8" id="KW-1185">Reference proteome</keyword>
<comment type="catalytic activity">
    <reaction evidence="1">
        <text>ATP + protein L-histidine = ADP + protein N-phospho-L-histidine.</text>
        <dbReference type="EC" id="2.7.13.3"/>
    </reaction>
</comment>
<dbReference type="InterPro" id="IPR001789">
    <property type="entry name" value="Sig_transdc_resp-reg_receiver"/>
</dbReference>
<keyword evidence="7" id="KW-0418">Kinase</keyword>
<dbReference type="InterPro" id="IPR036890">
    <property type="entry name" value="HATPase_C_sf"/>
</dbReference>
<feature type="domain" description="Histidine kinase" evidence="5">
    <location>
        <begin position="153"/>
        <end position="360"/>
    </location>
</feature>
<evidence type="ECO:0000259" key="5">
    <source>
        <dbReference type="PROSITE" id="PS50109"/>
    </source>
</evidence>
<dbReference type="SUPFAM" id="SSF47384">
    <property type="entry name" value="Homodimeric domain of signal transducing histidine kinase"/>
    <property type="match status" value="1"/>
</dbReference>
<feature type="modified residue" description="4-aspartylphosphate" evidence="4">
    <location>
        <position position="56"/>
    </location>
</feature>
<organism evidence="7 8">
    <name type="scientific">Lysobacter soyae</name>
    <dbReference type="NCBI Taxonomy" id="2764185"/>
    <lineage>
        <taxon>Bacteria</taxon>
        <taxon>Pseudomonadati</taxon>
        <taxon>Pseudomonadota</taxon>
        <taxon>Gammaproteobacteria</taxon>
        <taxon>Lysobacterales</taxon>
        <taxon>Lysobacteraceae</taxon>
        <taxon>Lysobacter</taxon>
    </lineage>
</organism>
<sequence>MQLAPAKILIVDDVPQNLLAMRALLEGEEVQVLTAQSGAEALELLLENDVAVALLDVNMPEINGFDLAELIRGSPRTSHVPIIFLTASPQDPGRAFRGYESGAVDFLHKPIEPHVILSKVRVFVELHQQRAMLREHNERLKKSLELNETMIAVMTHDLRTPLTVISLNAQMLGLGATTADMQTLAHRIGNSADRMARMIQQLLDFTRIRAGILRLEKRKADLHDAADRVVTELLQTHPKAQLETAFAGDLTGVFDADRVEQILSNMVGNALQNATGGVVHLRVDGTERDTLSIEVQNDGQVPEDLLPRLFEPFKGSFHATQGLGLGLYIVDQFARAHGGFASAQNVQGQVMVRVEFPRGSVETRAQASALTLKNS</sequence>
<dbReference type="Gene3D" id="3.30.565.10">
    <property type="entry name" value="Histidine kinase-like ATPase, C-terminal domain"/>
    <property type="match status" value="1"/>
</dbReference>
<dbReference type="SMART" id="SM00448">
    <property type="entry name" value="REC"/>
    <property type="match status" value="1"/>
</dbReference>
<accession>A0ABX8WST2</accession>
<evidence type="ECO:0000256" key="2">
    <source>
        <dbReference type="ARBA" id="ARBA00012438"/>
    </source>
</evidence>
<dbReference type="InterPro" id="IPR003594">
    <property type="entry name" value="HATPase_dom"/>
</dbReference>
<dbReference type="Gene3D" id="1.10.287.130">
    <property type="match status" value="1"/>
</dbReference>
<dbReference type="SUPFAM" id="SSF52172">
    <property type="entry name" value="CheY-like"/>
    <property type="match status" value="1"/>
</dbReference>
<evidence type="ECO:0000313" key="8">
    <source>
        <dbReference type="Proteomes" id="UP000824755"/>
    </source>
</evidence>
<dbReference type="InterPro" id="IPR005467">
    <property type="entry name" value="His_kinase_dom"/>
</dbReference>
<proteinExistence type="predicted"/>
<dbReference type="Pfam" id="PF00072">
    <property type="entry name" value="Response_reg"/>
    <property type="match status" value="1"/>
</dbReference>
<dbReference type="InterPro" id="IPR003661">
    <property type="entry name" value="HisK_dim/P_dom"/>
</dbReference>
<dbReference type="Pfam" id="PF00512">
    <property type="entry name" value="HisKA"/>
    <property type="match status" value="1"/>
</dbReference>
<evidence type="ECO:0000256" key="1">
    <source>
        <dbReference type="ARBA" id="ARBA00000085"/>
    </source>
</evidence>
<evidence type="ECO:0000313" key="7">
    <source>
        <dbReference type="EMBL" id="QYR53907.1"/>
    </source>
</evidence>
<evidence type="ECO:0000256" key="3">
    <source>
        <dbReference type="ARBA" id="ARBA00022553"/>
    </source>
</evidence>